<gene>
    <name evidence="2" type="ORF">LCGC14_2782890</name>
</gene>
<dbReference type="Pfam" id="PF01709">
    <property type="entry name" value="Transcrip_reg"/>
    <property type="match status" value="1"/>
</dbReference>
<comment type="caution">
    <text evidence="2">The sequence shown here is derived from an EMBL/GenBank/DDBJ whole genome shotgun (WGS) entry which is preliminary data.</text>
</comment>
<proteinExistence type="predicted"/>
<dbReference type="InterPro" id="IPR026564">
    <property type="entry name" value="Transcrip_reg_TACO1-like_dom3"/>
</dbReference>
<dbReference type="InterPro" id="IPR029072">
    <property type="entry name" value="YebC-like"/>
</dbReference>
<evidence type="ECO:0000313" key="2">
    <source>
        <dbReference type="EMBL" id="KKK84482.1"/>
    </source>
</evidence>
<reference evidence="2" key="1">
    <citation type="journal article" date="2015" name="Nature">
        <title>Complex archaea that bridge the gap between prokaryotes and eukaryotes.</title>
        <authorList>
            <person name="Spang A."/>
            <person name="Saw J.H."/>
            <person name="Jorgensen S.L."/>
            <person name="Zaremba-Niedzwiedzka K."/>
            <person name="Martijn J."/>
            <person name="Lind A.E."/>
            <person name="van Eijk R."/>
            <person name="Schleper C."/>
            <person name="Guy L."/>
            <person name="Ettema T.J."/>
        </authorList>
    </citation>
    <scope>NUCLEOTIDE SEQUENCE</scope>
</reference>
<protein>
    <recommendedName>
        <fullName evidence="1">TACO1/YebC-like second and third domain-containing protein</fullName>
    </recommendedName>
</protein>
<dbReference type="AlphaFoldDB" id="A0A0F8YST5"/>
<dbReference type="Gene3D" id="3.30.70.980">
    <property type="match status" value="1"/>
</dbReference>
<evidence type="ECO:0000259" key="1">
    <source>
        <dbReference type="Pfam" id="PF01709"/>
    </source>
</evidence>
<feature type="non-terminal residue" evidence="2">
    <location>
        <position position="1"/>
    </location>
</feature>
<sequence>AEDKARQVLGMMEALEDHDDVQNVYANFDISDEIAAKITGA</sequence>
<feature type="domain" description="TACO1/YebC-like second and third" evidence="1">
    <location>
        <begin position="2"/>
        <end position="28"/>
    </location>
</feature>
<name>A0A0F8YST5_9ZZZZ</name>
<organism evidence="2">
    <name type="scientific">marine sediment metagenome</name>
    <dbReference type="NCBI Taxonomy" id="412755"/>
    <lineage>
        <taxon>unclassified sequences</taxon>
        <taxon>metagenomes</taxon>
        <taxon>ecological metagenomes</taxon>
    </lineage>
</organism>
<accession>A0A0F8YST5</accession>
<dbReference type="EMBL" id="LAZR01051756">
    <property type="protein sequence ID" value="KKK84482.1"/>
    <property type="molecule type" value="Genomic_DNA"/>
</dbReference>
<dbReference type="InterPro" id="IPR048300">
    <property type="entry name" value="TACO1_YebC-like_2nd/3rd_dom"/>
</dbReference>
<dbReference type="SUPFAM" id="SSF75625">
    <property type="entry name" value="YebC-like"/>
    <property type="match status" value="1"/>
</dbReference>